<keyword evidence="2" id="KW-1185">Reference proteome</keyword>
<dbReference type="InParanoid" id="A0A0D0DNG7"/>
<dbReference type="EMBL" id="KN826082">
    <property type="protein sequence ID" value="KIK80170.1"/>
    <property type="molecule type" value="Genomic_DNA"/>
</dbReference>
<dbReference type="HOGENOM" id="CLU_006058_1_0_1"/>
<dbReference type="Proteomes" id="UP000054538">
    <property type="component" value="Unassembled WGS sequence"/>
</dbReference>
<gene>
    <name evidence="1" type="ORF">PAXRUDRAFT_72512</name>
</gene>
<feature type="non-terminal residue" evidence="1">
    <location>
        <position position="1"/>
    </location>
</feature>
<evidence type="ECO:0000313" key="1">
    <source>
        <dbReference type="EMBL" id="KIK80170.1"/>
    </source>
</evidence>
<protein>
    <submittedName>
        <fullName evidence="1">Unplaced genomic scaffold scaffold_1260, whole genome shotgun sequence</fullName>
    </submittedName>
</protein>
<evidence type="ECO:0000313" key="2">
    <source>
        <dbReference type="Proteomes" id="UP000054538"/>
    </source>
</evidence>
<dbReference type="OrthoDB" id="3254233at2759"/>
<accession>A0A0D0DNG7</accession>
<reference evidence="1 2" key="1">
    <citation type="submission" date="2014-04" db="EMBL/GenBank/DDBJ databases">
        <authorList>
            <consortium name="DOE Joint Genome Institute"/>
            <person name="Kuo A."/>
            <person name="Kohler A."/>
            <person name="Jargeat P."/>
            <person name="Nagy L.G."/>
            <person name="Floudas D."/>
            <person name="Copeland A."/>
            <person name="Barry K.W."/>
            <person name="Cichocki N."/>
            <person name="Veneault-Fourrey C."/>
            <person name="LaButti K."/>
            <person name="Lindquist E.A."/>
            <person name="Lipzen A."/>
            <person name="Lundell T."/>
            <person name="Morin E."/>
            <person name="Murat C."/>
            <person name="Sun H."/>
            <person name="Tunlid A."/>
            <person name="Henrissat B."/>
            <person name="Grigoriev I.V."/>
            <person name="Hibbett D.S."/>
            <person name="Martin F."/>
            <person name="Nordberg H.P."/>
            <person name="Cantor M.N."/>
            <person name="Hua S.X."/>
        </authorList>
    </citation>
    <scope>NUCLEOTIDE SEQUENCE [LARGE SCALE GENOMIC DNA]</scope>
    <source>
        <strain evidence="1 2">Ve08.2h10</strain>
    </source>
</reference>
<sequence length="169" mass="18536">PMPRPSLADHLPMSLQTLSTHSHLFDIICPINVDWFEQLLADHPNCPFVASICNSLHTGFCLWAYTSQGEPPLSCDYSYCPPKCSNEAAFVHQQVLDEVALHHFSEPFGPDPLPGMYSIPIHAVPKPHSTQFCLIVDHSAGTHSLNSIIDCDLTVGIKMDGIQSLGCSL</sequence>
<name>A0A0D0DNG7_9AGAM</name>
<dbReference type="AlphaFoldDB" id="A0A0D0DNG7"/>
<reference evidence="2" key="2">
    <citation type="submission" date="2015-01" db="EMBL/GenBank/DDBJ databases">
        <title>Evolutionary Origins and Diversification of the Mycorrhizal Mutualists.</title>
        <authorList>
            <consortium name="DOE Joint Genome Institute"/>
            <consortium name="Mycorrhizal Genomics Consortium"/>
            <person name="Kohler A."/>
            <person name="Kuo A."/>
            <person name="Nagy L.G."/>
            <person name="Floudas D."/>
            <person name="Copeland A."/>
            <person name="Barry K.W."/>
            <person name="Cichocki N."/>
            <person name="Veneault-Fourrey C."/>
            <person name="LaButti K."/>
            <person name="Lindquist E.A."/>
            <person name="Lipzen A."/>
            <person name="Lundell T."/>
            <person name="Morin E."/>
            <person name="Murat C."/>
            <person name="Riley R."/>
            <person name="Ohm R."/>
            <person name="Sun H."/>
            <person name="Tunlid A."/>
            <person name="Henrissat B."/>
            <person name="Grigoriev I.V."/>
            <person name="Hibbett D.S."/>
            <person name="Martin F."/>
        </authorList>
    </citation>
    <scope>NUCLEOTIDE SEQUENCE [LARGE SCALE GENOMIC DNA]</scope>
    <source>
        <strain evidence="2">Ve08.2h10</strain>
    </source>
</reference>
<feature type="non-terminal residue" evidence="1">
    <location>
        <position position="169"/>
    </location>
</feature>
<proteinExistence type="predicted"/>
<organism evidence="1 2">
    <name type="scientific">Paxillus rubicundulus Ve08.2h10</name>
    <dbReference type="NCBI Taxonomy" id="930991"/>
    <lineage>
        <taxon>Eukaryota</taxon>
        <taxon>Fungi</taxon>
        <taxon>Dikarya</taxon>
        <taxon>Basidiomycota</taxon>
        <taxon>Agaricomycotina</taxon>
        <taxon>Agaricomycetes</taxon>
        <taxon>Agaricomycetidae</taxon>
        <taxon>Boletales</taxon>
        <taxon>Paxilineae</taxon>
        <taxon>Paxillaceae</taxon>
        <taxon>Paxillus</taxon>
    </lineage>
</organism>